<evidence type="ECO:0000256" key="1">
    <source>
        <dbReference type="SAM" id="MobiDB-lite"/>
    </source>
</evidence>
<reference evidence="3" key="1">
    <citation type="submission" date="2023-01" db="EMBL/GenBank/DDBJ databases">
        <title>The growth and conidiation of Purpureocillium lavendulum are regulated by nitrogen source and histone H3K14 acetylation.</title>
        <authorList>
            <person name="Tang P."/>
            <person name="Han J."/>
            <person name="Zhang C."/>
            <person name="Tang P."/>
            <person name="Qi F."/>
            <person name="Zhang K."/>
            <person name="Liang L."/>
        </authorList>
    </citation>
    <scope>NUCLEOTIDE SEQUENCE</scope>
    <source>
        <strain evidence="3">YMF1.00683</strain>
    </source>
</reference>
<organism evidence="3 4">
    <name type="scientific">Purpureocillium lavendulum</name>
    <dbReference type="NCBI Taxonomy" id="1247861"/>
    <lineage>
        <taxon>Eukaryota</taxon>
        <taxon>Fungi</taxon>
        <taxon>Dikarya</taxon>
        <taxon>Ascomycota</taxon>
        <taxon>Pezizomycotina</taxon>
        <taxon>Sordariomycetes</taxon>
        <taxon>Hypocreomycetidae</taxon>
        <taxon>Hypocreales</taxon>
        <taxon>Ophiocordycipitaceae</taxon>
        <taxon>Purpureocillium</taxon>
    </lineage>
</organism>
<name>A0AB34FS51_9HYPO</name>
<evidence type="ECO:0000313" key="3">
    <source>
        <dbReference type="EMBL" id="KAJ6441501.1"/>
    </source>
</evidence>
<comment type="caution">
    <text evidence="3">The sequence shown here is derived from an EMBL/GenBank/DDBJ whole genome shotgun (WGS) entry which is preliminary data.</text>
</comment>
<feature type="compositionally biased region" description="Low complexity" evidence="1">
    <location>
        <begin position="1"/>
        <end position="15"/>
    </location>
</feature>
<sequence length="87" mass="9776">MRSSSGSQHYGGSSHRNGSTYNSISNNYRVALPDPRPSRADPEHRNHRKTKEKEHGGFDWGEGIALALIGATALFSIDRQLEKKRRQ</sequence>
<keyword evidence="2" id="KW-1133">Transmembrane helix</keyword>
<dbReference type="Proteomes" id="UP001163105">
    <property type="component" value="Unassembled WGS sequence"/>
</dbReference>
<feature type="region of interest" description="Disordered" evidence="1">
    <location>
        <begin position="1"/>
        <end position="57"/>
    </location>
</feature>
<keyword evidence="2" id="KW-0472">Membrane</keyword>
<dbReference type="AlphaFoldDB" id="A0AB34FS51"/>
<protein>
    <submittedName>
        <fullName evidence="3">NACHT and TPR domain protein</fullName>
    </submittedName>
</protein>
<keyword evidence="4" id="KW-1185">Reference proteome</keyword>
<evidence type="ECO:0000313" key="4">
    <source>
        <dbReference type="Proteomes" id="UP001163105"/>
    </source>
</evidence>
<feature type="transmembrane region" description="Helical" evidence="2">
    <location>
        <begin position="60"/>
        <end position="77"/>
    </location>
</feature>
<evidence type="ECO:0000256" key="2">
    <source>
        <dbReference type="SAM" id="Phobius"/>
    </source>
</evidence>
<keyword evidence="2" id="KW-0812">Transmembrane</keyword>
<gene>
    <name evidence="3" type="ORF">O9K51_05052</name>
</gene>
<feature type="compositionally biased region" description="Polar residues" evidence="1">
    <location>
        <begin position="16"/>
        <end position="28"/>
    </location>
</feature>
<accession>A0AB34FS51</accession>
<dbReference type="EMBL" id="JAQHRD010000004">
    <property type="protein sequence ID" value="KAJ6441501.1"/>
    <property type="molecule type" value="Genomic_DNA"/>
</dbReference>
<proteinExistence type="predicted"/>